<evidence type="ECO:0000313" key="7">
    <source>
        <dbReference type="Proteomes" id="UP001369082"/>
    </source>
</evidence>
<dbReference type="Pfam" id="PF03061">
    <property type="entry name" value="4HBT"/>
    <property type="match status" value="1"/>
</dbReference>
<evidence type="ECO:0000256" key="4">
    <source>
        <dbReference type="SAM" id="MobiDB-lite"/>
    </source>
</evidence>
<accession>A0ABU9GQH9</accession>
<dbReference type="Proteomes" id="UP001369082">
    <property type="component" value="Unassembled WGS sequence"/>
</dbReference>
<comment type="caution">
    <text evidence="6">The sequence shown here is derived from an EMBL/GenBank/DDBJ whole genome shotgun (WGS) entry which is preliminary data.</text>
</comment>
<name>A0ABU9GQH9_9GAMM</name>
<dbReference type="SUPFAM" id="SSF54637">
    <property type="entry name" value="Thioesterase/thiol ester dehydrase-isomerase"/>
    <property type="match status" value="1"/>
</dbReference>
<dbReference type="Gene3D" id="3.10.129.10">
    <property type="entry name" value="Hotdog Thioesterase"/>
    <property type="match status" value="1"/>
</dbReference>
<proteinExistence type="inferred from homology"/>
<dbReference type="EMBL" id="JBAKAZ010000025">
    <property type="protein sequence ID" value="MEL0629578.1"/>
    <property type="molecule type" value="Genomic_DNA"/>
</dbReference>
<evidence type="ECO:0000256" key="1">
    <source>
        <dbReference type="ARBA" id="ARBA00010458"/>
    </source>
</evidence>
<dbReference type="PANTHER" id="PTHR11049">
    <property type="entry name" value="ACYL COENZYME A THIOESTER HYDROLASE"/>
    <property type="match status" value="1"/>
</dbReference>
<evidence type="ECO:0000256" key="3">
    <source>
        <dbReference type="PROSITE-ProRule" id="PRU01106"/>
    </source>
</evidence>
<dbReference type="InterPro" id="IPR040170">
    <property type="entry name" value="Cytosol_ACT"/>
</dbReference>
<dbReference type="InterPro" id="IPR006683">
    <property type="entry name" value="Thioestr_dom"/>
</dbReference>
<evidence type="ECO:0000256" key="2">
    <source>
        <dbReference type="ARBA" id="ARBA00022801"/>
    </source>
</evidence>
<reference evidence="6 7" key="1">
    <citation type="submission" date="2024-02" db="EMBL/GenBank/DDBJ databases">
        <title>Bacteria isolated from the canopy kelp, Nereocystis luetkeana.</title>
        <authorList>
            <person name="Pfister C.A."/>
            <person name="Younker I.T."/>
            <person name="Light S.H."/>
        </authorList>
    </citation>
    <scope>NUCLEOTIDE SEQUENCE [LARGE SCALE GENOMIC DNA]</scope>
    <source>
        <strain evidence="6 7">TI.1.05</strain>
    </source>
</reference>
<feature type="domain" description="HotDog ACOT-type" evidence="5">
    <location>
        <begin position="29"/>
        <end position="141"/>
    </location>
</feature>
<organism evidence="6 7">
    <name type="scientific">Psychromonas aquatilis</name>
    <dbReference type="NCBI Taxonomy" id="2005072"/>
    <lineage>
        <taxon>Bacteria</taxon>
        <taxon>Pseudomonadati</taxon>
        <taxon>Pseudomonadota</taxon>
        <taxon>Gammaproteobacteria</taxon>
        <taxon>Alteromonadales</taxon>
        <taxon>Psychromonadaceae</taxon>
        <taxon>Psychromonas</taxon>
    </lineage>
</organism>
<dbReference type="PROSITE" id="PS51770">
    <property type="entry name" value="HOTDOG_ACOT"/>
    <property type="match status" value="1"/>
</dbReference>
<keyword evidence="7" id="KW-1185">Reference proteome</keyword>
<dbReference type="RefSeq" id="WP_341597635.1">
    <property type="nucleotide sequence ID" value="NZ_JBAKAZ010000025.1"/>
</dbReference>
<gene>
    <name evidence="6" type="ORF">V6256_08145</name>
</gene>
<dbReference type="PANTHER" id="PTHR11049:SF16">
    <property type="entry name" value="PROTEIN VDLD"/>
    <property type="match status" value="1"/>
</dbReference>
<keyword evidence="2 3" id="KW-0378">Hydrolase</keyword>
<dbReference type="InterPro" id="IPR029069">
    <property type="entry name" value="HotDog_dom_sf"/>
</dbReference>
<evidence type="ECO:0000313" key="6">
    <source>
        <dbReference type="EMBL" id="MEL0629578.1"/>
    </source>
</evidence>
<sequence length="187" mass="20904">MKAIKRIDRKQVRPTDAYIEDNMEPKKVSFSNITVVQQMMDVDANIAGNVHGGSIMKLVDNTACMVGMRHTGGNAVTASLDRLDFHSPVYVGDILRIKTSVNYVGSTSMEIGARIEAEAVLTGEVRHTASAYLTFVSLDEHGKPRQIPQIICETADERKRFAAAKERKIKRAEERKREREMKQADIA</sequence>
<protein>
    <submittedName>
        <fullName evidence="6">Acyl-CoA thioesterase</fullName>
    </submittedName>
</protein>
<dbReference type="InterPro" id="IPR033120">
    <property type="entry name" value="HOTDOG_ACOT"/>
</dbReference>
<dbReference type="CDD" id="cd03442">
    <property type="entry name" value="BFIT_BACH"/>
    <property type="match status" value="1"/>
</dbReference>
<evidence type="ECO:0000259" key="5">
    <source>
        <dbReference type="PROSITE" id="PS51770"/>
    </source>
</evidence>
<comment type="similarity">
    <text evidence="1">Belongs to the acyl coenzyme A hydrolase family.</text>
</comment>
<feature type="region of interest" description="Disordered" evidence="4">
    <location>
        <begin position="166"/>
        <end position="187"/>
    </location>
</feature>